<dbReference type="PATRIC" id="fig|1111454.3.peg.404"/>
<feature type="transmembrane region" description="Helical" evidence="13">
    <location>
        <begin position="453"/>
        <end position="478"/>
    </location>
</feature>
<name>U7UTV1_9FIRM</name>
<evidence type="ECO:0000256" key="6">
    <source>
        <dbReference type="ARBA" id="ARBA00022538"/>
    </source>
</evidence>
<dbReference type="PANTHER" id="PTHR32024">
    <property type="entry name" value="TRK SYSTEM POTASSIUM UPTAKE PROTEIN TRKG-RELATED"/>
    <property type="match status" value="1"/>
</dbReference>
<dbReference type="STRING" id="1111454.HMPREF1250_2071"/>
<keyword evidence="12" id="KW-0479">Metal-binding</keyword>
<keyword evidence="3" id="KW-0813">Transport</keyword>
<evidence type="ECO:0000256" key="7">
    <source>
        <dbReference type="ARBA" id="ARBA00022692"/>
    </source>
</evidence>
<dbReference type="PANTHER" id="PTHR32024:SF2">
    <property type="entry name" value="TRK SYSTEM POTASSIUM UPTAKE PROTEIN TRKG-RELATED"/>
    <property type="match status" value="1"/>
</dbReference>
<organism evidence="14 15">
    <name type="scientific">Megasphaera vaginalis</name>
    <name type="common">ex Srinivasan et al. 2021</name>
    <dbReference type="NCBI Taxonomy" id="1111454"/>
    <lineage>
        <taxon>Bacteria</taxon>
        <taxon>Bacillati</taxon>
        <taxon>Bacillota</taxon>
        <taxon>Negativicutes</taxon>
        <taxon>Veillonellales</taxon>
        <taxon>Veillonellaceae</taxon>
        <taxon>Megasphaera</taxon>
    </lineage>
</organism>
<reference evidence="14 15" key="1">
    <citation type="submission" date="2013-09" db="EMBL/GenBank/DDBJ databases">
        <authorList>
            <person name="Durkin A.S."/>
            <person name="Haft D.R."/>
            <person name="McCorrison J."/>
            <person name="Torralba M."/>
            <person name="Gillis M."/>
            <person name="Haft D.H."/>
            <person name="Methe B."/>
            <person name="Sutton G."/>
            <person name="Nelson K.E."/>
        </authorList>
    </citation>
    <scope>NUCLEOTIDE SEQUENCE [LARGE SCALE GENOMIC DNA]</scope>
    <source>
        <strain evidence="14 15">BV3C16-1</strain>
    </source>
</reference>
<keyword evidence="4" id="KW-1003">Cell membrane</keyword>
<keyword evidence="9 13" id="KW-1133">Transmembrane helix</keyword>
<dbReference type="GO" id="GO:0046872">
    <property type="term" value="F:metal ion binding"/>
    <property type="evidence" value="ECO:0007669"/>
    <property type="project" value="UniProtKB-KW"/>
</dbReference>
<dbReference type="GO" id="GO:0005886">
    <property type="term" value="C:plasma membrane"/>
    <property type="evidence" value="ECO:0007669"/>
    <property type="project" value="UniProtKB-SubCell"/>
</dbReference>
<evidence type="ECO:0000313" key="15">
    <source>
        <dbReference type="Proteomes" id="UP000017090"/>
    </source>
</evidence>
<comment type="caution">
    <text evidence="14">The sequence shown here is derived from an EMBL/GenBank/DDBJ whole genome shotgun (WGS) entry which is preliminary data.</text>
</comment>
<keyword evidence="8 12" id="KW-0630">Potassium</keyword>
<dbReference type="InterPro" id="IPR004772">
    <property type="entry name" value="TrkH"/>
</dbReference>
<comment type="subcellular location">
    <subcellularLocation>
        <location evidence="1">Cell inner membrane</location>
        <topology evidence="1">Multi-pass membrane protein</topology>
    </subcellularLocation>
</comment>
<feature type="binding site" evidence="12">
    <location>
        <position position="218"/>
    </location>
    <ligand>
        <name>K(+)</name>
        <dbReference type="ChEBI" id="CHEBI:29103"/>
    </ligand>
</feature>
<dbReference type="GO" id="GO:0015379">
    <property type="term" value="F:potassium:chloride symporter activity"/>
    <property type="evidence" value="ECO:0007669"/>
    <property type="project" value="InterPro"/>
</dbReference>
<evidence type="ECO:0000256" key="13">
    <source>
        <dbReference type="SAM" id="Phobius"/>
    </source>
</evidence>
<keyword evidence="10" id="KW-0406">Ion transport</keyword>
<evidence type="ECO:0000313" key="14">
    <source>
        <dbReference type="EMBL" id="ERT61898.1"/>
    </source>
</evidence>
<sequence length="484" mass="51753">MNSRIVARVLGNVACTCAACLALPLLLALGFQDGGAAAFAAAVCVAAATGLALRLAGRRIEDSLTVREGIAITAFAWILITFLGLVPYVAGGHLSVLDGMVETISGLSGTGATVIDDVESLPPSLLLWRSMTHWFGGLGIIVIFIAIFPQFGRGAVHMFNAESTGPMAERIVPRIKEMAKELFAVYVLFTATAAAVFWLCGMTPLIAVDHAMSTIATGGFSPFNDSVAHFHSPVIEGAIAFFMIISSANFGMYVAAYHRGPSLIWRDTEFRAYVAIVAAATLLLALNLAAAGQAELLPALRQSFFQAASISSSTGFVSADFDTWPAFSKYILLLLMFVGGCAGSTAGGLKVTRLILLLKMTGILLRHVLRRRQVFSVRSNGEAYSDEVLYGIGRFFFVYFLLDVLWTMLLVCDGVPTFDAIGVSVSTMGSCGPAFGLFGATCTYSALHPFSKVVVAVSMLMGRLESFTVLVVLLPSFWRRRKGW</sequence>
<dbReference type="AlphaFoldDB" id="U7UTV1"/>
<evidence type="ECO:0000256" key="10">
    <source>
        <dbReference type="ARBA" id="ARBA00023065"/>
    </source>
</evidence>
<evidence type="ECO:0000256" key="12">
    <source>
        <dbReference type="PIRSR" id="PIRSR006247-1"/>
    </source>
</evidence>
<feature type="transmembrane region" description="Helical" evidence="13">
    <location>
        <begin position="183"/>
        <end position="207"/>
    </location>
</feature>
<feature type="binding site" evidence="12">
    <location>
        <position position="110"/>
    </location>
    <ligand>
        <name>K(+)</name>
        <dbReference type="ChEBI" id="CHEBI:29103"/>
    </ligand>
</feature>
<evidence type="ECO:0000256" key="8">
    <source>
        <dbReference type="ARBA" id="ARBA00022958"/>
    </source>
</evidence>
<evidence type="ECO:0000256" key="5">
    <source>
        <dbReference type="ARBA" id="ARBA00022519"/>
    </source>
</evidence>
<feature type="transmembrane region" description="Helical" evidence="13">
    <location>
        <begin position="69"/>
        <end position="90"/>
    </location>
</feature>
<keyword evidence="7 13" id="KW-0812">Transmembrane</keyword>
<dbReference type="Proteomes" id="UP000017090">
    <property type="component" value="Unassembled WGS sequence"/>
</dbReference>
<evidence type="ECO:0000256" key="2">
    <source>
        <dbReference type="ARBA" id="ARBA00009137"/>
    </source>
</evidence>
<dbReference type="eggNOG" id="COG0168">
    <property type="taxonomic scope" value="Bacteria"/>
</dbReference>
<feature type="transmembrane region" description="Helical" evidence="13">
    <location>
        <begin position="131"/>
        <end position="148"/>
    </location>
</feature>
<keyword evidence="5" id="KW-0997">Cell inner membrane</keyword>
<feature type="transmembrane region" description="Helical" evidence="13">
    <location>
        <begin position="238"/>
        <end position="258"/>
    </location>
</feature>
<dbReference type="InterPro" id="IPR003445">
    <property type="entry name" value="Cat_transpt"/>
</dbReference>
<dbReference type="RefSeq" id="WP_023052794.1">
    <property type="nucleotide sequence ID" value="NZ_AWXA01000007.1"/>
</dbReference>
<dbReference type="OrthoDB" id="9810952at2"/>
<keyword evidence="6" id="KW-0633">Potassium transport</keyword>
<proteinExistence type="inferred from homology"/>
<evidence type="ECO:0000256" key="11">
    <source>
        <dbReference type="ARBA" id="ARBA00023136"/>
    </source>
</evidence>
<evidence type="ECO:0000256" key="9">
    <source>
        <dbReference type="ARBA" id="ARBA00022989"/>
    </source>
</evidence>
<evidence type="ECO:0000256" key="4">
    <source>
        <dbReference type="ARBA" id="ARBA00022475"/>
    </source>
</evidence>
<accession>U7UTV1</accession>
<dbReference type="PIRSF" id="PIRSF006247">
    <property type="entry name" value="TrkH"/>
    <property type="match status" value="1"/>
</dbReference>
<keyword evidence="15" id="KW-1185">Reference proteome</keyword>
<gene>
    <name evidence="14" type="ORF">HMPREF1250_2071</name>
</gene>
<feature type="binding site" evidence="12">
    <location>
        <position position="314"/>
    </location>
    <ligand>
        <name>K(+)</name>
        <dbReference type="ChEBI" id="CHEBI:29103"/>
    </ligand>
</feature>
<protein>
    <submittedName>
        <fullName evidence="14">Cation transport protein</fullName>
    </submittedName>
</protein>
<feature type="transmembrane region" description="Helical" evidence="13">
    <location>
        <begin position="389"/>
        <end position="411"/>
    </location>
</feature>
<feature type="transmembrane region" description="Helical" evidence="13">
    <location>
        <begin position="327"/>
        <end position="344"/>
    </location>
</feature>
<feature type="transmembrane region" description="Helical" evidence="13">
    <location>
        <begin position="270"/>
        <end position="290"/>
    </location>
</feature>
<dbReference type="Pfam" id="PF02386">
    <property type="entry name" value="TrkH"/>
    <property type="match status" value="1"/>
</dbReference>
<keyword evidence="11 13" id="KW-0472">Membrane</keyword>
<feature type="transmembrane region" description="Helical" evidence="13">
    <location>
        <begin position="38"/>
        <end position="57"/>
    </location>
</feature>
<evidence type="ECO:0000256" key="3">
    <source>
        <dbReference type="ARBA" id="ARBA00022448"/>
    </source>
</evidence>
<evidence type="ECO:0000256" key="1">
    <source>
        <dbReference type="ARBA" id="ARBA00004429"/>
    </source>
</evidence>
<comment type="similarity">
    <text evidence="2">Belongs to the TrkH potassium transport family.</text>
</comment>
<dbReference type="EMBL" id="AWXA01000007">
    <property type="protein sequence ID" value="ERT61898.1"/>
    <property type="molecule type" value="Genomic_DNA"/>
</dbReference>